<dbReference type="EMBL" id="CAKMUD010000030">
    <property type="protein sequence ID" value="CAH1574344.1"/>
    <property type="molecule type" value="Genomic_DNA"/>
</dbReference>
<dbReference type="Proteomes" id="UP001295462">
    <property type="component" value="Unassembled WGS sequence"/>
</dbReference>
<evidence type="ECO:0000256" key="1">
    <source>
        <dbReference type="SAM" id="SignalP"/>
    </source>
</evidence>
<feature type="chain" id="PRO_5043942076" evidence="1">
    <location>
        <begin position="21"/>
        <end position="127"/>
    </location>
</feature>
<feature type="signal peptide" evidence="1">
    <location>
        <begin position="1"/>
        <end position="20"/>
    </location>
</feature>
<reference evidence="2" key="1">
    <citation type="submission" date="2022-01" db="EMBL/GenBank/DDBJ databases">
        <authorList>
            <person name="Lagorce A."/>
        </authorList>
    </citation>
    <scope>NUCLEOTIDE SEQUENCE</scope>
    <source>
        <strain evidence="2">Th15_F1_A12</strain>
    </source>
</reference>
<name>A0AAU9QGA6_9VIBR</name>
<proteinExistence type="predicted"/>
<dbReference type="AlphaFoldDB" id="A0AAU9QGA6"/>
<gene>
    <name evidence="2" type="ORF">THF1A12_1250002</name>
</gene>
<protein>
    <submittedName>
        <fullName evidence="2">Uncharacterized protein</fullName>
    </submittedName>
</protein>
<evidence type="ECO:0000313" key="3">
    <source>
        <dbReference type="Proteomes" id="UP001295462"/>
    </source>
</evidence>
<sequence length="127" mass="13904">MKHLLLMIVSALCLNTSALAKVTVEDAIESNRPYAEANGAVHIPPDIEGIGADEFDPDAQENGEFGTWATFTGNPYYIDSSMMFKGDPTGQQCSPKGSYGSQDYEDCTHVGNGDFDCDIRTKYYECE</sequence>
<organism evidence="2 3">
    <name type="scientific">Vibrio jasicida</name>
    <dbReference type="NCBI Taxonomy" id="766224"/>
    <lineage>
        <taxon>Bacteria</taxon>
        <taxon>Pseudomonadati</taxon>
        <taxon>Pseudomonadota</taxon>
        <taxon>Gammaproteobacteria</taxon>
        <taxon>Vibrionales</taxon>
        <taxon>Vibrionaceae</taxon>
        <taxon>Vibrio</taxon>
    </lineage>
</organism>
<keyword evidence="1" id="KW-0732">Signal</keyword>
<comment type="caution">
    <text evidence="2">The sequence shown here is derived from an EMBL/GenBank/DDBJ whole genome shotgun (WGS) entry which is preliminary data.</text>
</comment>
<accession>A0AAU9QGA6</accession>
<evidence type="ECO:0000313" key="2">
    <source>
        <dbReference type="EMBL" id="CAH1574344.1"/>
    </source>
</evidence>
<dbReference type="RefSeq" id="WP_409588320.1">
    <property type="nucleotide sequence ID" value="NZ_CAKMTZ010000030.1"/>
</dbReference>